<comment type="caution">
    <text evidence="2">The sequence shown here is derived from an EMBL/GenBank/DDBJ whole genome shotgun (WGS) entry which is preliminary data.</text>
</comment>
<feature type="region of interest" description="Disordered" evidence="1">
    <location>
        <begin position="164"/>
        <end position="184"/>
    </location>
</feature>
<dbReference type="Proteomes" id="UP000639338">
    <property type="component" value="Unassembled WGS sequence"/>
</dbReference>
<proteinExistence type="predicted"/>
<sequence>MRDLSFVGPKISLSPIQQRSIQSADSSFVDNSIDPLSDSPMSRPNTSKSDCLFSTNINRNSTSTMSLSNKLPQPGPSAQKEKGLFFTNINQNSTSTLSLSNKLPQSGPSAQKENCFLSTTIDQDSNVAIGFLNDIPQPGTSIQKPPAVMLSRFNSKHMYMKSTEKEIPESEEDQVFESIQGFDW</sequence>
<feature type="compositionally biased region" description="Polar residues" evidence="1">
    <location>
        <begin position="39"/>
        <end position="55"/>
    </location>
</feature>
<feature type="compositionally biased region" description="Polar residues" evidence="1">
    <location>
        <begin position="16"/>
        <end position="30"/>
    </location>
</feature>
<evidence type="ECO:0000313" key="2">
    <source>
        <dbReference type="EMBL" id="KAF7997669.1"/>
    </source>
</evidence>
<gene>
    <name evidence="2" type="ORF">HCN44_008842</name>
</gene>
<name>A0A835CVV8_APHGI</name>
<keyword evidence="3" id="KW-1185">Reference proteome</keyword>
<accession>A0A835CVV8</accession>
<dbReference type="EMBL" id="JACMRX010000001">
    <property type="protein sequence ID" value="KAF7997669.1"/>
    <property type="molecule type" value="Genomic_DNA"/>
</dbReference>
<evidence type="ECO:0000256" key="1">
    <source>
        <dbReference type="SAM" id="MobiDB-lite"/>
    </source>
</evidence>
<reference evidence="2 3" key="1">
    <citation type="submission" date="2020-08" db="EMBL/GenBank/DDBJ databases">
        <title>Aphidius gifuensis genome sequencing and assembly.</title>
        <authorList>
            <person name="Du Z."/>
        </authorList>
    </citation>
    <scope>NUCLEOTIDE SEQUENCE [LARGE SCALE GENOMIC DNA]</scope>
    <source>
        <strain evidence="2">YNYX2018</strain>
        <tissue evidence="2">Adults</tissue>
    </source>
</reference>
<organism evidence="2 3">
    <name type="scientific">Aphidius gifuensis</name>
    <name type="common">Parasitoid wasp</name>
    <dbReference type="NCBI Taxonomy" id="684658"/>
    <lineage>
        <taxon>Eukaryota</taxon>
        <taxon>Metazoa</taxon>
        <taxon>Ecdysozoa</taxon>
        <taxon>Arthropoda</taxon>
        <taxon>Hexapoda</taxon>
        <taxon>Insecta</taxon>
        <taxon>Pterygota</taxon>
        <taxon>Neoptera</taxon>
        <taxon>Endopterygota</taxon>
        <taxon>Hymenoptera</taxon>
        <taxon>Apocrita</taxon>
        <taxon>Ichneumonoidea</taxon>
        <taxon>Braconidae</taxon>
        <taxon>Aphidiinae</taxon>
        <taxon>Aphidius</taxon>
    </lineage>
</organism>
<dbReference type="AlphaFoldDB" id="A0A835CVV8"/>
<evidence type="ECO:0000313" key="3">
    <source>
        <dbReference type="Proteomes" id="UP000639338"/>
    </source>
</evidence>
<protein>
    <submittedName>
        <fullName evidence="2">Uncharacterized protein</fullName>
    </submittedName>
</protein>
<feature type="region of interest" description="Disordered" evidence="1">
    <location>
        <begin position="16"/>
        <end position="55"/>
    </location>
</feature>